<organism evidence="2 3">
    <name type="scientific">Corynebacterium hansenii</name>
    <dbReference type="NCBI Taxonomy" id="394964"/>
    <lineage>
        <taxon>Bacteria</taxon>
        <taxon>Bacillati</taxon>
        <taxon>Actinomycetota</taxon>
        <taxon>Actinomycetes</taxon>
        <taxon>Mycobacteriales</taxon>
        <taxon>Corynebacteriaceae</taxon>
        <taxon>Corynebacterium</taxon>
    </lineage>
</organism>
<comment type="caution">
    <text evidence="2">The sequence shown here is derived from an EMBL/GenBank/DDBJ whole genome shotgun (WGS) entry which is preliminary data.</text>
</comment>
<proteinExistence type="predicted"/>
<sequence>MYFSSGHPGGDPRGDRRDRGDHEASALRAILRLAELDDGTGYVLGELEATLAGFDDDVRDLPTVRVAALPFLAELHLGLGDDARVAELLEEAVERARGGDDAARVVSLRMLRALCRMDAIEMRSVVKRLLDRAEGADPVLVTALELSLGVLDAVAPGAHPLALPRLPGRFADAVFLAGDPELLCFFADVEVAIDGRENDDLRIAEELDREICAEAAAAEAASEEEEAAGESGGAGGAEPGCGGPGQATRPDDFGDSAPGV</sequence>
<reference evidence="3" key="1">
    <citation type="journal article" date="2019" name="Int. J. Syst. Evol. Microbiol.">
        <title>The Global Catalogue of Microorganisms (GCM) 10K type strain sequencing project: providing services to taxonomists for standard genome sequencing and annotation.</title>
        <authorList>
            <consortium name="The Broad Institute Genomics Platform"/>
            <consortium name="The Broad Institute Genome Sequencing Center for Infectious Disease"/>
            <person name="Wu L."/>
            <person name="Ma J."/>
        </authorList>
    </citation>
    <scope>NUCLEOTIDE SEQUENCE [LARGE SCALE GENOMIC DNA]</scope>
    <source>
        <strain evidence="3">CCUG 53252</strain>
    </source>
</reference>
<dbReference type="EMBL" id="JBHRZN010000001">
    <property type="protein sequence ID" value="MFC3849196.1"/>
    <property type="molecule type" value="Genomic_DNA"/>
</dbReference>
<evidence type="ECO:0000313" key="2">
    <source>
        <dbReference type="EMBL" id="MFC3849196.1"/>
    </source>
</evidence>
<evidence type="ECO:0008006" key="4">
    <source>
        <dbReference type="Google" id="ProtNLM"/>
    </source>
</evidence>
<feature type="region of interest" description="Disordered" evidence="1">
    <location>
        <begin position="1"/>
        <end position="21"/>
    </location>
</feature>
<feature type="compositionally biased region" description="Basic and acidic residues" evidence="1">
    <location>
        <begin position="10"/>
        <end position="21"/>
    </location>
</feature>
<feature type="region of interest" description="Disordered" evidence="1">
    <location>
        <begin position="215"/>
        <end position="260"/>
    </location>
</feature>
<keyword evidence="3" id="KW-1185">Reference proteome</keyword>
<gene>
    <name evidence="2" type="ORF">ACFORJ_03295</name>
</gene>
<evidence type="ECO:0000256" key="1">
    <source>
        <dbReference type="SAM" id="MobiDB-lite"/>
    </source>
</evidence>
<accession>A0ABV7ZP84</accession>
<name>A0ABV7ZP84_9CORY</name>
<dbReference type="RefSeq" id="WP_290291125.1">
    <property type="nucleotide sequence ID" value="NZ_CP047211.1"/>
</dbReference>
<feature type="compositionally biased region" description="Gly residues" evidence="1">
    <location>
        <begin position="230"/>
        <end position="245"/>
    </location>
</feature>
<protein>
    <recommendedName>
        <fullName evidence="4">HEAT repeat domain-containing protein</fullName>
    </recommendedName>
</protein>
<dbReference type="Proteomes" id="UP001595751">
    <property type="component" value="Unassembled WGS sequence"/>
</dbReference>
<evidence type="ECO:0000313" key="3">
    <source>
        <dbReference type="Proteomes" id="UP001595751"/>
    </source>
</evidence>